<dbReference type="Proteomes" id="UP000199005">
    <property type="component" value="Unassembled WGS sequence"/>
</dbReference>
<feature type="domain" description="Type VI secretion system component TssM1 helical" evidence="5">
    <location>
        <begin position="939"/>
        <end position="1038"/>
    </location>
</feature>
<dbReference type="Pfam" id="PF14331">
    <property type="entry name" value="IcmF-related_N"/>
    <property type="match status" value="1"/>
</dbReference>
<dbReference type="InterPro" id="IPR009612">
    <property type="entry name" value="IcmF-rel"/>
</dbReference>
<gene>
    <name evidence="6" type="ORF">SAMN04244579_00642</name>
</gene>
<evidence type="ECO:0000256" key="1">
    <source>
        <dbReference type="SAM" id="Phobius"/>
    </source>
</evidence>
<organism evidence="6 7">
    <name type="scientific">Azotobacter beijerinckii</name>
    <dbReference type="NCBI Taxonomy" id="170623"/>
    <lineage>
        <taxon>Bacteria</taxon>
        <taxon>Pseudomonadati</taxon>
        <taxon>Pseudomonadota</taxon>
        <taxon>Gammaproteobacteria</taxon>
        <taxon>Pseudomonadales</taxon>
        <taxon>Pseudomonadaceae</taxon>
        <taxon>Azotobacter</taxon>
    </lineage>
</organism>
<dbReference type="AlphaFoldDB" id="A0A1H6QSQ7"/>
<dbReference type="CDD" id="cd00882">
    <property type="entry name" value="Ras_like_GTPase"/>
    <property type="match status" value="1"/>
</dbReference>
<feature type="transmembrane region" description="Helical" evidence="1">
    <location>
        <begin position="43"/>
        <end position="60"/>
    </location>
</feature>
<protein>
    <submittedName>
        <fullName evidence="6">Type VI secretion system protein ImpL</fullName>
    </submittedName>
</protein>
<keyword evidence="1" id="KW-0812">Transmembrane</keyword>
<dbReference type="Pfam" id="PF06761">
    <property type="entry name" value="IcmF-related"/>
    <property type="match status" value="1"/>
</dbReference>
<keyword evidence="1" id="KW-1133">Transmembrane helix</keyword>
<dbReference type="NCBIfam" id="TIGR03348">
    <property type="entry name" value="VI_IcmF"/>
    <property type="match status" value="1"/>
</dbReference>
<dbReference type="InterPro" id="IPR010623">
    <property type="entry name" value="IcmF_C"/>
</dbReference>
<dbReference type="Pfam" id="PF21070">
    <property type="entry name" value="IcmF_helical"/>
    <property type="match status" value="1"/>
</dbReference>
<dbReference type="RefSeq" id="WP_090897114.1">
    <property type="nucleotide sequence ID" value="NZ_FNYO01000005.1"/>
</dbReference>
<dbReference type="InterPro" id="IPR053156">
    <property type="entry name" value="T6SS_TssM-like"/>
</dbReference>
<evidence type="ECO:0000313" key="6">
    <source>
        <dbReference type="EMBL" id="SEI46711.1"/>
    </source>
</evidence>
<feature type="domain" description="Type VI secretion system component TssM1 N-terminal" evidence="4">
    <location>
        <begin position="194"/>
        <end position="452"/>
    </location>
</feature>
<evidence type="ECO:0000259" key="3">
    <source>
        <dbReference type="Pfam" id="PF06761"/>
    </source>
</evidence>
<dbReference type="InterPro" id="IPR048677">
    <property type="entry name" value="TssM1_hel"/>
</dbReference>
<dbReference type="InterPro" id="IPR027417">
    <property type="entry name" value="P-loop_NTPase"/>
</dbReference>
<dbReference type="EMBL" id="FNYO01000005">
    <property type="protein sequence ID" value="SEI46711.1"/>
    <property type="molecule type" value="Genomic_DNA"/>
</dbReference>
<feature type="domain" description="Type VI secretion system IcmF C-terminal" evidence="2">
    <location>
        <begin position="1046"/>
        <end position="1151"/>
    </location>
</feature>
<name>A0A1H6QSQ7_9GAMM</name>
<dbReference type="PANTHER" id="PTHR36153">
    <property type="entry name" value="INNER MEMBRANE PROTEIN-RELATED"/>
    <property type="match status" value="1"/>
</dbReference>
<reference evidence="6 7" key="1">
    <citation type="submission" date="2016-10" db="EMBL/GenBank/DDBJ databases">
        <authorList>
            <person name="de Groot N.N."/>
        </authorList>
    </citation>
    <scope>NUCLEOTIDE SEQUENCE [LARGE SCALE GENOMIC DNA]</scope>
    <source>
        <strain evidence="6 7">DSM 1041</strain>
    </source>
</reference>
<proteinExistence type="predicted"/>
<keyword evidence="1" id="KW-0472">Membrane</keyword>
<feature type="transmembrane region" description="Helical" evidence="1">
    <location>
        <begin position="444"/>
        <end position="466"/>
    </location>
</feature>
<dbReference type="PANTHER" id="PTHR36153:SF1">
    <property type="entry name" value="TYPE VI SECRETION SYSTEM COMPONENT TSSM1"/>
    <property type="match status" value="1"/>
</dbReference>
<dbReference type="InterPro" id="IPR017731">
    <property type="entry name" value="TssM1-like"/>
</dbReference>
<accession>A0A1H6QSQ7</accession>
<dbReference type="SUPFAM" id="SSF52540">
    <property type="entry name" value="P-loop containing nucleoside triphosphate hydrolases"/>
    <property type="match status" value="1"/>
</dbReference>
<evidence type="ECO:0000259" key="5">
    <source>
        <dbReference type="Pfam" id="PF21070"/>
    </source>
</evidence>
<evidence type="ECO:0000313" key="7">
    <source>
        <dbReference type="Proteomes" id="UP000199005"/>
    </source>
</evidence>
<feature type="domain" description="IcmF-related" evidence="3">
    <location>
        <begin position="503"/>
        <end position="797"/>
    </location>
</feature>
<evidence type="ECO:0000259" key="2">
    <source>
        <dbReference type="Pfam" id="PF06744"/>
    </source>
</evidence>
<dbReference type="STRING" id="170623.SAMN04244579_00642"/>
<dbReference type="InterPro" id="IPR025743">
    <property type="entry name" value="TssM1_N"/>
</dbReference>
<sequence length="1170" mass="127879">MKALAGLCLRWGMPLLGLLALSLLVWFLGPLLALGGYTPLEPAWARALLIVLLFGLWGGLRGWRLVQARRNAAKVMQGLAGEAPDALGVASAEELATLKRRMDEALAVLGDARLGGGERRSLYELPWYVIIGPPGAGKTTALVNSGLRFPLAERLGGGAVRGLGGTRNCDWWFADEAVLLDTAGRYTTQDSQAAVDKAAWLGFLDLLRSHRRRRPIDGAFVALSLADLLTAGEAERSAQIQAIRARLQELGERLGVRFPIYVLLTKCDLLPGFMEFFDDLSREERAQVWGMSFPLDDGKSPLGPLERFAEEFAALERRLLGRLVERLQQERDPARRDLIYGFPQQFAALRERLASFLDGIFRPSRYETRPLLRGVYFTSGTQEGSAIDRLLGAMAQGMHLDRRPLAPPAGGGRSYFIERLLREVAFAERGLVGANPQVERRRRWLALGVLAASAALLLAVGTLWIASYRANQRYIAAVEARLAPLAAQLDALGPQQREALAVLPLLDGVRDLAADPPRWAKGYGLYPGRMLDSEARSVYRTLLHGLFAPRLLARVEDQLRGGGSPEFLYEGLKAYLMLTGPEHYDAAVLKAWIGLDWDRQLPRDLPAARRQALDGHLAALLDERSPALRPDEALVAEVRAQLQRLSLAQRVYARVRRQKLPEGLPDFRLSEAAGRDAPRVFVRKSGRPLSEPLSGFFTRRGYREVLLAASLSQAGALAEEQWVLGSAAQDTQDIAGLAQEVRRLYFEDFLREWEALLADLAFVPVGNAAQAVDLLRVLSGEHSPLKQLLLAVARETDLQGEERRVAERAEEAVGGGTVERLRQRLGDLLGLAPPAGTAGVVAPAEDPVGARFAELRALVAAPEGGTPPIDVLLAELNELYVQLGASLDAPPGAEQRSRIAAAAARLALGAERQPVPLRGLLDALAEAATRHLLGSLRSQLNAAWNSEVLRVYRQSLAGRYPLERGSARDASLEDFGLFFGTGGVLDTYFRQYLQPYVDTTATPWRWHPGEAERLGIGPGVLQTFQRAAAIRDAFFRAGGTLPAVRFELKVLAMDPAIEQFLLDLDGQQLGYDHGPSRPVAMQWPGPNRSGTVRLSIAPPGPAGRSGLTLEGPWAWFRLLDQAELSPGGADRFALRLRVDGLAIACELRAGSVFNPFGGRLLAGFRLPERL</sequence>
<evidence type="ECO:0000259" key="4">
    <source>
        <dbReference type="Pfam" id="PF14331"/>
    </source>
</evidence>
<dbReference type="Pfam" id="PF06744">
    <property type="entry name" value="IcmF_C"/>
    <property type="match status" value="1"/>
</dbReference>